<evidence type="ECO:0000256" key="1">
    <source>
        <dbReference type="SAM" id="SignalP"/>
    </source>
</evidence>
<dbReference type="Proteomes" id="UP000321386">
    <property type="component" value="Unassembled WGS sequence"/>
</dbReference>
<proteinExistence type="predicted"/>
<feature type="signal peptide" evidence="1">
    <location>
        <begin position="1"/>
        <end position="29"/>
    </location>
</feature>
<gene>
    <name evidence="2" type="ORF">CPE01_21480</name>
</gene>
<sequence>MPTSMKVSKVRALCAALVGTSLVASCASATGHEGATPQVVTVPPRAGAEIYVYAPWEQQLTSYDPQAGEVVATSSGEDFFYYAFGTPSPLYTAGSSSALGFAVLEVGRTSVRTVATVGSDEAVFPLATDGVRSFFVVYSYSRPGVESGRRIVRLEGDGSWQTYASFAGPSELVDKGVLIGDQLFYSVYDPAKDVHTVFSLPADDPGAAPTLERGGLGSGELYAFGGHLLVSDGTTIVGGPRDYRCASLCWFYDDPAVLAQITTEGADLVLSVSDAATGEELGRAPSVVGFSFESGTLVAYTRHGVQDIDLTKEGA</sequence>
<reference evidence="2 3" key="1">
    <citation type="submission" date="2019-07" db="EMBL/GenBank/DDBJ databases">
        <title>Whole genome shotgun sequence of Cellulomonas persica NBRC 101101.</title>
        <authorList>
            <person name="Hosoyama A."/>
            <person name="Uohara A."/>
            <person name="Ohji S."/>
            <person name="Ichikawa N."/>
        </authorList>
    </citation>
    <scope>NUCLEOTIDE SEQUENCE [LARGE SCALE GENOMIC DNA]</scope>
    <source>
        <strain evidence="2 3">NBRC 101101</strain>
    </source>
</reference>
<protein>
    <recommendedName>
        <fullName evidence="4">Lipoprotein</fullName>
    </recommendedName>
</protein>
<dbReference type="EMBL" id="BJUA01000009">
    <property type="protein sequence ID" value="GEK18415.1"/>
    <property type="molecule type" value="Genomic_DNA"/>
</dbReference>
<evidence type="ECO:0000313" key="3">
    <source>
        <dbReference type="Proteomes" id="UP000321386"/>
    </source>
</evidence>
<comment type="caution">
    <text evidence="2">The sequence shown here is derived from an EMBL/GenBank/DDBJ whole genome shotgun (WGS) entry which is preliminary data.</text>
</comment>
<accession>A0A510V017</accession>
<organism evidence="2 3">
    <name type="scientific">Cellulomonas persica</name>
    <dbReference type="NCBI Taxonomy" id="76861"/>
    <lineage>
        <taxon>Bacteria</taxon>
        <taxon>Bacillati</taxon>
        <taxon>Actinomycetota</taxon>
        <taxon>Actinomycetes</taxon>
        <taxon>Micrococcales</taxon>
        <taxon>Cellulomonadaceae</taxon>
        <taxon>Cellulomonas</taxon>
    </lineage>
</organism>
<keyword evidence="1" id="KW-0732">Signal</keyword>
<feature type="chain" id="PRO_5021853882" description="Lipoprotein" evidence="1">
    <location>
        <begin position="30"/>
        <end position="315"/>
    </location>
</feature>
<dbReference type="AlphaFoldDB" id="A0A510V017"/>
<keyword evidence="3" id="KW-1185">Reference proteome</keyword>
<evidence type="ECO:0000313" key="2">
    <source>
        <dbReference type="EMBL" id="GEK18415.1"/>
    </source>
</evidence>
<evidence type="ECO:0008006" key="4">
    <source>
        <dbReference type="Google" id="ProtNLM"/>
    </source>
</evidence>
<dbReference type="RefSeq" id="WP_186811504.1">
    <property type="nucleotide sequence ID" value="NZ_BJUA01000009.1"/>
</dbReference>
<name>A0A510V017_9CELL</name>
<dbReference type="PROSITE" id="PS51257">
    <property type="entry name" value="PROKAR_LIPOPROTEIN"/>
    <property type="match status" value="1"/>
</dbReference>